<proteinExistence type="predicted"/>
<evidence type="ECO:0000313" key="2">
    <source>
        <dbReference type="EMBL" id="OLZ49469.1"/>
    </source>
</evidence>
<comment type="caution">
    <text evidence="2">The sequence shown here is derived from an EMBL/GenBank/DDBJ whole genome shotgun (WGS) entry which is preliminary data.</text>
</comment>
<protein>
    <submittedName>
        <fullName evidence="2">Uncharacterized protein</fullName>
    </submittedName>
</protein>
<evidence type="ECO:0000313" key="3">
    <source>
        <dbReference type="Proteomes" id="UP000187151"/>
    </source>
</evidence>
<gene>
    <name evidence="2" type="ORF">AVW11_32765</name>
</gene>
<dbReference type="Proteomes" id="UP000187151">
    <property type="component" value="Unassembled WGS sequence"/>
</dbReference>
<evidence type="ECO:0000256" key="1">
    <source>
        <dbReference type="SAM" id="SignalP"/>
    </source>
</evidence>
<organism evidence="2 3">
    <name type="scientific">Streptomyces amritsarensis</name>
    <dbReference type="NCBI Taxonomy" id="681158"/>
    <lineage>
        <taxon>Bacteria</taxon>
        <taxon>Bacillati</taxon>
        <taxon>Actinomycetota</taxon>
        <taxon>Actinomycetes</taxon>
        <taxon>Kitasatosporales</taxon>
        <taxon>Streptomycetaceae</taxon>
        <taxon>Streptomyces</taxon>
    </lineage>
</organism>
<feature type="chain" id="PRO_5047544754" evidence="1">
    <location>
        <begin position="27"/>
        <end position="87"/>
    </location>
</feature>
<reference evidence="2 3" key="1">
    <citation type="submission" date="2016-01" db="EMBL/GenBank/DDBJ databases">
        <title>Streptomyces amritsarensis strain MTCC 11845 genome sequencing and assembly.</title>
        <authorList>
            <person name="Sharma D."/>
            <person name="Nair G.R."/>
            <person name="Kaur G."/>
            <person name="Manhas R.K."/>
            <person name="Mayilraj S."/>
        </authorList>
    </citation>
    <scope>NUCLEOTIDE SEQUENCE [LARGE SCALE GENOMIC DNA]</scope>
    <source>
        <strain evidence="2 3">MTCC 11845</strain>
    </source>
</reference>
<name>A0ABX3FWL2_9ACTN</name>
<keyword evidence="3" id="KW-1185">Reference proteome</keyword>
<sequence length="87" mass="9515">MTRMKRTVSAAAAALVMASGIGFVSAGQASARECHYPTKSCNWEPTQELCRINGQIVGKLGYTLDKTPQPYQSRARKCMAHVWPSRG</sequence>
<keyword evidence="1" id="KW-0732">Signal</keyword>
<feature type="signal peptide" evidence="1">
    <location>
        <begin position="1"/>
        <end position="26"/>
    </location>
</feature>
<dbReference type="EMBL" id="MQUR01000131">
    <property type="protein sequence ID" value="OLZ49469.1"/>
    <property type="molecule type" value="Genomic_DNA"/>
</dbReference>
<accession>A0ABX3FWL2</accession>